<evidence type="ECO:0000256" key="2">
    <source>
        <dbReference type="SAM" id="Phobius"/>
    </source>
</evidence>
<gene>
    <name evidence="4" type="ORF">H9727_02595</name>
</gene>
<feature type="transmembrane region" description="Helical" evidence="2">
    <location>
        <begin position="45"/>
        <end position="69"/>
    </location>
</feature>
<dbReference type="AlphaFoldDB" id="A0A9D2ICW8"/>
<dbReference type="PANTHER" id="PTHR30576:SF8">
    <property type="entry name" value="UNDECAPRENYL-PHOSPHATE GALACTOSE PHOSPHOTRANSFERASE"/>
    <property type="match status" value="1"/>
</dbReference>
<feature type="transmembrane region" description="Helical" evidence="2">
    <location>
        <begin position="12"/>
        <end position="33"/>
    </location>
</feature>
<dbReference type="Proteomes" id="UP000824132">
    <property type="component" value="Unassembled WGS sequence"/>
</dbReference>
<evidence type="ECO:0000313" key="4">
    <source>
        <dbReference type="EMBL" id="HIZ03153.1"/>
    </source>
</evidence>
<keyword evidence="2" id="KW-0812">Transmembrane</keyword>
<organism evidence="4 5">
    <name type="scientific">Candidatus Borkfalkia avistercoris</name>
    <dbReference type="NCBI Taxonomy" id="2838504"/>
    <lineage>
        <taxon>Bacteria</taxon>
        <taxon>Bacillati</taxon>
        <taxon>Bacillota</taxon>
        <taxon>Clostridia</taxon>
        <taxon>Christensenellales</taxon>
        <taxon>Christensenellaceae</taxon>
        <taxon>Candidatus Borkfalkia</taxon>
    </lineage>
</organism>
<name>A0A9D2ICW8_9FIRM</name>
<dbReference type="GO" id="GO:0016780">
    <property type="term" value="F:phosphotransferase activity, for other substituted phosphate groups"/>
    <property type="evidence" value="ECO:0007669"/>
    <property type="project" value="TreeGrafter"/>
</dbReference>
<comment type="similarity">
    <text evidence="1">Belongs to the bacterial sugar transferase family.</text>
</comment>
<evidence type="ECO:0000313" key="5">
    <source>
        <dbReference type="Proteomes" id="UP000824132"/>
    </source>
</evidence>
<keyword evidence="2" id="KW-0472">Membrane</keyword>
<evidence type="ECO:0000256" key="1">
    <source>
        <dbReference type="ARBA" id="ARBA00006464"/>
    </source>
</evidence>
<evidence type="ECO:0000259" key="3">
    <source>
        <dbReference type="Pfam" id="PF02397"/>
    </source>
</evidence>
<dbReference type="Pfam" id="PF02397">
    <property type="entry name" value="Bac_transf"/>
    <property type="match status" value="1"/>
</dbReference>
<dbReference type="PANTHER" id="PTHR30576">
    <property type="entry name" value="COLANIC BIOSYNTHESIS UDP-GLUCOSE LIPID CARRIER TRANSFERASE"/>
    <property type="match status" value="1"/>
</dbReference>
<comment type="caution">
    <text evidence="4">The sequence shown here is derived from an EMBL/GenBank/DDBJ whole genome shotgun (WGS) entry which is preliminary data.</text>
</comment>
<keyword evidence="2" id="KW-1133">Transmembrane helix</keyword>
<reference evidence="4" key="1">
    <citation type="journal article" date="2021" name="PeerJ">
        <title>Extensive microbial diversity within the chicken gut microbiome revealed by metagenomics and culture.</title>
        <authorList>
            <person name="Gilroy R."/>
            <person name="Ravi A."/>
            <person name="Getino M."/>
            <person name="Pursley I."/>
            <person name="Horton D.L."/>
            <person name="Alikhan N.F."/>
            <person name="Baker D."/>
            <person name="Gharbi K."/>
            <person name="Hall N."/>
            <person name="Watson M."/>
            <person name="Adriaenssens E.M."/>
            <person name="Foster-Nyarko E."/>
            <person name="Jarju S."/>
            <person name="Secka A."/>
            <person name="Antonio M."/>
            <person name="Oren A."/>
            <person name="Chaudhuri R.R."/>
            <person name="La Ragione R."/>
            <person name="Hildebrand F."/>
            <person name="Pallen M.J."/>
        </authorList>
    </citation>
    <scope>NUCLEOTIDE SEQUENCE</scope>
    <source>
        <strain evidence="4">CHK187-5294</strain>
    </source>
</reference>
<proteinExistence type="inferred from homology"/>
<accession>A0A9D2ICW8</accession>
<feature type="domain" description="Bacterial sugar transferase" evidence="3">
    <location>
        <begin position="40"/>
        <end position="215"/>
    </location>
</feature>
<dbReference type="EMBL" id="DXCL01000016">
    <property type="protein sequence ID" value="HIZ03153.1"/>
    <property type="molecule type" value="Genomic_DNA"/>
</dbReference>
<keyword evidence="4" id="KW-0808">Transferase</keyword>
<reference evidence="4" key="2">
    <citation type="submission" date="2021-04" db="EMBL/GenBank/DDBJ databases">
        <authorList>
            <person name="Gilroy R."/>
        </authorList>
    </citation>
    <scope>NUCLEOTIDE SEQUENCE</scope>
    <source>
        <strain evidence="4">CHK187-5294</strain>
    </source>
</reference>
<sequence length="281" mass="31879">MTQILAPSFLNTPWGMAIFVVLDIAVFVLIAALNYRWLFKRLFDILFSAIFLAVFLVFFLAFLAVDAIYNKVTNSYRSLFEIKHYCGKKEKPIRIAVLATERVLHDEAGNLLPEKERVTGFGKFLKGSGLKYYPMLAYVFTGRMSFVGPVPMTLSDAAALPPEHKARFAVRPGIVSSLSRYGGEKLTYADMFEEDEHYAAHVNLFRDISFFMTRIAQKVRGERVNNLGEVANKSYLAVRLEEGTLTEEEAEAFIADAKAKEARKSAAASERRLFEERNLFR</sequence>
<dbReference type="InterPro" id="IPR003362">
    <property type="entry name" value="Bact_transf"/>
</dbReference>
<protein>
    <submittedName>
        <fullName evidence="4">Sugar transferase</fullName>
    </submittedName>
</protein>